<sequence length="493" mass="56291">MNANDIGVWLRDPFGKFVISQGRFPLTLRKLLEQFDKAESRLDEQQNFVVADGGQILWNAETEFVERSMRFAITRFNAQGDSVLISTAVPFDSESQFLQLLAWDASNEVFNYYERRNGTWIWAGNSYHALREPTRGKGPFDSHVNGSLVMKELKFPWMHWHSMASIISDDVLAPSDLLRTDPIWRSKLGADDFEIAVVRPGIRKWTEARTKKFVRDHSSENASNAREILRHLFETTTVNLIASGEQSRSITDQSSVKLPITFFLNSDVLFDLLELEPEIVVPSVAGEFYRESLRTFEFKLQTNNFEQPGDTHFAFIVPEAAFEDNLVVAELLKQSVVSARFVACVLMVDFANPISSSSRELLLKYIPDRMAIRDGVLDLEAQFIANVEAAISETDESDPASPEQQFLSHWNLGDAWKQAFESRVEAYFQAIQQRLGTQHGYDDYIRLAESRRREFRRRPLSEFDLTLPVTNIPADAPLLQMFEDGRVGIKQGT</sequence>
<dbReference type="STRING" id="530564.Psta_0283"/>
<evidence type="ECO:0000313" key="1">
    <source>
        <dbReference type="EMBL" id="ADB14976.1"/>
    </source>
</evidence>
<name>D2R1J1_PIRSD</name>
<proteinExistence type="predicted"/>
<organism evidence="1 2">
    <name type="scientific">Pirellula staleyi (strain ATCC 27377 / DSM 6068 / ICPB 4128)</name>
    <name type="common">Pirella staleyi</name>
    <dbReference type="NCBI Taxonomy" id="530564"/>
    <lineage>
        <taxon>Bacteria</taxon>
        <taxon>Pseudomonadati</taxon>
        <taxon>Planctomycetota</taxon>
        <taxon>Planctomycetia</taxon>
        <taxon>Pirellulales</taxon>
        <taxon>Pirellulaceae</taxon>
        <taxon>Pirellula</taxon>
    </lineage>
</organism>
<dbReference type="EMBL" id="CP001848">
    <property type="protein sequence ID" value="ADB14976.1"/>
    <property type="molecule type" value="Genomic_DNA"/>
</dbReference>
<reference evidence="1 2" key="1">
    <citation type="journal article" date="2009" name="Stand. Genomic Sci.">
        <title>Complete genome sequence of Pirellula staleyi type strain (ATCC 27377).</title>
        <authorList>
            <person name="Clum A."/>
            <person name="Tindall B.J."/>
            <person name="Sikorski J."/>
            <person name="Ivanova N."/>
            <person name="Mavrommatis K."/>
            <person name="Lucas S."/>
            <person name="Glavina del Rio T."/>
            <person name="Nolan M."/>
            <person name="Chen F."/>
            <person name="Tice H."/>
            <person name="Pitluck S."/>
            <person name="Cheng J.F."/>
            <person name="Chertkov O."/>
            <person name="Brettin T."/>
            <person name="Han C."/>
            <person name="Detter J.C."/>
            <person name="Kuske C."/>
            <person name="Bruce D."/>
            <person name="Goodwin L."/>
            <person name="Ovchinikova G."/>
            <person name="Pati A."/>
            <person name="Mikhailova N."/>
            <person name="Chen A."/>
            <person name="Palaniappan K."/>
            <person name="Land M."/>
            <person name="Hauser L."/>
            <person name="Chang Y.J."/>
            <person name="Jeffries C.D."/>
            <person name="Chain P."/>
            <person name="Rohde M."/>
            <person name="Goker M."/>
            <person name="Bristow J."/>
            <person name="Eisen J.A."/>
            <person name="Markowitz V."/>
            <person name="Hugenholtz P."/>
            <person name="Kyrpides N.C."/>
            <person name="Klenk H.P."/>
            <person name="Lapidus A."/>
        </authorList>
    </citation>
    <scope>NUCLEOTIDE SEQUENCE [LARGE SCALE GENOMIC DNA]</scope>
    <source>
        <strain evidence="2">ATCC 27377 / DSM 6068 / ICPB 4128</strain>
    </source>
</reference>
<keyword evidence="2" id="KW-1185">Reference proteome</keyword>
<evidence type="ECO:0000313" key="2">
    <source>
        <dbReference type="Proteomes" id="UP000001887"/>
    </source>
</evidence>
<dbReference type="AlphaFoldDB" id="D2R1J1"/>
<accession>D2R1J1</accession>
<dbReference type="KEGG" id="psl:Psta_0283"/>
<protein>
    <submittedName>
        <fullName evidence="1">Uncharacterized protein</fullName>
    </submittedName>
</protein>
<dbReference type="HOGENOM" id="CLU_493405_0_0_0"/>
<gene>
    <name evidence="1" type="ordered locus">Psta_0283</name>
</gene>
<dbReference type="Proteomes" id="UP000001887">
    <property type="component" value="Chromosome"/>
</dbReference>
<dbReference type="eggNOG" id="ENOG502Z9MH">
    <property type="taxonomic scope" value="Bacteria"/>
</dbReference>